<reference evidence="1 2" key="1">
    <citation type="journal article" date="2015" name="BMC Genomics">
        <title>Genome mining reveals unlocked bioactive potential of marine Gram-negative bacteria.</title>
        <authorList>
            <person name="Machado H."/>
            <person name="Sonnenschein E.C."/>
            <person name="Melchiorsen J."/>
            <person name="Gram L."/>
        </authorList>
    </citation>
    <scope>NUCLEOTIDE SEQUENCE [LARGE SCALE GENOMIC DNA]</scope>
    <source>
        <strain evidence="1 2">S4054</strain>
    </source>
</reference>
<protein>
    <submittedName>
        <fullName evidence="1">Uncharacterized protein</fullName>
    </submittedName>
</protein>
<organism evidence="1 2">
    <name type="scientific">Pseudoalteromonas luteoviolacea S4054</name>
    <dbReference type="NCBI Taxonomy" id="1129367"/>
    <lineage>
        <taxon>Bacteria</taxon>
        <taxon>Pseudomonadati</taxon>
        <taxon>Pseudomonadota</taxon>
        <taxon>Gammaproteobacteria</taxon>
        <taxon>Alteromonadales</taxon>
        <taxon>Pseudoalteromonadaceae</taxon>
        <taxon>Pseudoalteromonas</taxon>
    </lineage>
</organism>
<accession>A0A0F6A7D2</accession>
<name>A0A0F6A7D2_9GAMM</name>
<evidence type="ECO:0000313" key="2">
    <source>
        <dbReference type="Proteomes" id="UP000033434"/>
    </source>
</evidence>
<sequence length="774" mass="89515">MPCIDSEINQEKNRAKQWIFNNSAQFKILSEQALLAEIEKVTLPSKEAVSMEKVLVLGATNHATLIEEMLQELHKQAKKALFFDIGTASCIYDLLYLTKIGQQRFLHCEFCKDQLDELRSFIEEDIARIKFQNVQSDPLPSELVEIKQKVSFSEHSVRTQLKKLFWPENRNSFVLSNHTTGDINTPAVRAYKNKVTSDPLAQTTQGALSFLEMAITHCCERFLSNNGNRLKANMRVFRVDVKHQQFDDSGSVKKRRSISPTVTTRLWKHEARKGIELFICEQLSSMPNGRYDIVYAHCYLEFNQSQKLLTQFYRPNKLWKRLHALLTQQLYYSVLNEMKAFTPYIITTESLDDIYTVLESNKVLTSKELESVLLKLQLDRGMAGDTELHLWTLILNQGNFNWQNHMPILIQLFDSLTGCDPEERTQLLENILNILPTTPTLTEIRLLNQIVMQLGLNDAEPHFTFCNMMLNLIGNQAVPDDVYSELALIYNKVETLSNLDAIHSYLLSKVTDKKQLSEGYKTIQPICIQLFKLSFIEKFEKLTFVDKLAVPIIDQIDTQLNHSGYSVESIRPILKAMIEFNQCKNPPSSNFVFSTLNLLLKYDVAPYSKEMLNIWKVALKDSFDCDDKYVYQVSGLLFKFFIYQESNRNDILEHISESIFEGINKDVLIKSIISTIKHHLKSCDYDQSAWSRCMAGLSYLIKKLNIENLVSETIKSSYEHKFYEYDLVDSWFEFIETAFICNDNTTFAKSWKRLQLKLLAARNEQGESIPDLPM</sequence>
<comment type="caution">
    <text evidence="1">The sequence shown here is derived from an EMBL/GenBank/DDBJ whole genome shotgun (WGS) entry which is preliminary data.</text>
</comment>
<dbReference type="RefSeq" id="WP_046357528.1">
    <property type="nucleotide sequence ID" value="NZ_AUXW01000171.1"/>
</dbReference>
<dbReference type="EMBL" id="AUXW01000171">
    <property type="protein sequence ID" value="KKE82075.1"/>
    <property type="molecule type" value="Genomic_DNA"/>
</dbReference>
<dbReference type="Proteomes" id="UP000033434">
    <property type="component" value="Unassembled WGS sequence"/>
</dbReference>
<dbReference type="AlphaFoldDB" id="A0A0F6A7D2"/>
<dbReference type="PATRIC" id="fig|1129367.4.peg.4113"/>
<evidence type="ECO:0000313" key="1">
    <source>
        <dbReference type="EMBL" id="KKE82075.1"/>
    </source>
</evidence>
<gene>
    <name evidence="1" type="ORF">N479_20200</name>
</gene>
<proteinExistence type="predicted"/>